<protein>
    <submittedName>
        <fullName evidence="6">N-acetyl-gamma-glutamyl-phosphate reductase</fullName>
    </submittedName>
</protein>
<sequence length="201" mass="22215">MAFSSISFDTGCFWKTSQKTMRIGILGACGYTGSEVLRLLENHHHFGVILLTADRKAGQPIASVFPHLRMQELPDLVAIKDAIFSAVDAIFCCLPHGTTQTVDLSADFRLQNISEYEEWYGQPHRAPDLQKEAVYGLTEISREEITNAHLANLIEHKNIIIDSKSGVSGAGRSAKEAYLFTEVTEGVYSYGVTKTSPCCRN</sequence>
<dbReference type="InterPro" id="IPR000534">
    <property type="entry name" value="Semialdehyde_DH_NAD-bd"/>
</dbReference>
<keyword evidence="4" id="KW-0560">Oxidoreductase</keyword>
<name>A0AAD7P887_QUISA</name>
<dbReference type="KEGG" id="qsa:O6P43_030998"/>
<dbReference type="Gene3D" id="3.40.50.720">
    <property type="entry name" value="NAD(P)-binding Rossmann-like Domain"/>
    <property type="match status" value="1"/>
</dbReference>
<feature type="domain" description="Semialdehyde dehydrogenase NAD-binding" evidence="5">
    <location>
        <begin position="22"/>
        <end position="148"/>
    </location>
</feature>
<evidence type="ECO:0000313" key="7">
    <source>
        <dbReference type="Proteomes" id="UP001163823"/>
    </source>
</evidence>
<dbReference type="EMBL" id="JARAOO010000013">
    <property type="protein sequence ID" value="KAJ7946018.1"/>
    <property type="molecule type" value="Genomic_DNA"/>
</dbReference>
<dbReference type="InterPro" id="IPR050085">
    <property type="entry name" value="AGPR"/>
</dbReference>
<dbReference type="InterPro" id="IPR036291">
    <property type="entry name" value="NAD(P)-bd_dom_sf"/>
</dbReference>
<organism evidence="6 7">
    <name type="scientific">Quillaja saponaria</name>
    <name type="common">Soap bark tree</name>
    <dbReference type="NCBI Taxonomy" id="32244"/>
    <lineage>
        <taxon>Eukaryota</taxon>
        <taxon>Viridiplantae</taxon>
        <taxon>Streptophyta</taxon>
        <taxon>Embryophyta</taxon>
        <taxon>Tracheophyta</taxon>
        <taxon>Spermatophyta</taxon>
        <taxon>Magnoliopsida</taxon>
        <taxon>eudicotyledons</taxon>
        <taxon>Gunneridae</taxon>
        <taxon>Pentapetalae</taxon>
        <taxon>rosids</taxon>
        <taxon>fabids</taxon>
        <taxon>Fabales</taxon>
        <taxon>Quillajaceae</taxon>
        <taxon>Quillaja</taxon>
    </lineage>
</organism>
<comment type="caution">
    <text evidence="6">The sequence shown here is derived from an EMBL/GenBank/DDBJ whole genome shotgun (WGS) entry which is preliminary data.</text>
</comment>
<accession>A0AAD7P887</accession>
<keyword evidence="7" id="KW-1185">Reference proteome</keyword>
<keyword evidence="2" id="KW-0028">Amino-acid biosynthesis</keyword>
<dbReference type="GO" id="GO:0051287">
    <property type="term" value="F:NAD binding"/>
    <property type="evidence" value="ECO:0007669"/>
    <property type="project" value="InterPro"/>
</dbReference>
<proteinExistence type="predicted"/>
<dbReference type="SUPFAM" id="SSF55347">
    <property type="entry name" value="Glyceraldehyde-3-phosphate dehydrogenase-like, C-terminal domain"/>
    <property type="match status" value="1"/>
</dbReference>
<keyword evidence="1" id="KW-0055">Arginine biosynthesis</keyword>
<dbReference type="SMART" id="SM00859">
    <property type="entry name" value="Semialdhyde_dh"/>
    <property type="match status" value="1"/>
</dbReference>
<evidence type="ECO:0000256" key="2">
    <source>
        <dbReference type="ARBA" id="ARBA00022605"/>
    </source>
</evidence>
<dbReference type="Pfam" id="PF22698">
    <property type="entry name" value="Semialdhyde_dhC_1"/>
    <property type="match status" value="1"/>
</dbReference>
<dbReference type="Pfam" id="PF01118">
    <property type="entry name" value="Semialdhyde_dh"/>
    <property type="match status" value="1"/>
</dbReference>
<gene>
    <name evidence="6" type="ORF">O6P43_030998</name>
</gene>
<reference evidence="6" key="1">
    <citation type="journal article" date="2023" name="Science">
        <title>Elucidation of the pathway for biosynthesis of saponin adjuvants from the soapbark tree.</title>
        <authorList>
            <person name="Reed J."/>
            <person name="Orme A."/>
            <person name="El-Demerdash A."/>
            <person name="Owen C."/>
            <person name="Martin L.B.B."/>
            <person name="Misra R.C."/>
            <person name="Kikuchi S."/>
            <person name="Rejzek M."/>
            <person name="Martin A.C."/>
            <person name="Harkess A."/>
            <person name="Leebens-Mack J."/>
            <person name="Louveau T."/>
            <person name="Stephenson M.J."/>
            <person name="Osbourn A."/>
        </authorList>
    </citation>
    <scope>NUCLEOTIDE SEQUENCE</scope>
    <source>
        <strain evidence="6">S10</strain>
    </source>
</reference>
<evidence type="ECO:0000256" key="4">
    <source>
        <dbReference type="ARBA" id="ARBA00023002"/>
    </source>
</evidence>
<dbReference type="SUPFAM" id="SSF51735">
    <property type="entry name" value="NAD(P)-binding Rossmann-fold domains"/>
    <property type="match status" value="1"/>
</dbReference>
<evidence type="ECO:0000259" key="5">
    <source>
        <dbReference type="SMART" id="SM00859"/>
    </source>
</evidence>
<evidence type="ECO:0000313" key="6">
    <source>
        <dbReference type="EMBL" id="KAJ7946018.1"/>
    </source>
</evidence>
<dbReference type="GO" id="GO:0006526">
    <property type="term" value="P:L-arginine biosynthetic process"/>
    <property type="evidence" value="ECO:0007669"/>
    <property type="project" value="UniProtKB-KW"/>
</dbReference>
<dbReference type="CDD" id="cd17895">
    <property type="entry name" value="AGPR_1_N"/>
    <property type="match status" value="1"/>
</dbReference>
<keyword evidence="3" id="KW-0521">NADP</keyword>
<dbReference type="AlphaFoldDB" id="A0AAD7P887"/>
<evidence type="ECO:0000256" key="1">
    <source>
        <dbReference type="ARBA" id="ARBA00022571"/>
    </source>
</evidence>
<dbReference type="PANTHER" id="PTHR32338:SF10">
    <property type="entry name" value="N-ACETYL-GAMMA-GLUTAMYL-PHOSPHATE REDUCTASE, CHLOROPLASTIC-RELATED"/>
    <property type="match status" value="1"/>
</dbReference>
<dbReference type="Gene3D" id="3.30.360.10">
    <property type="entry name" value="Dihydrodipicolinate Reductase, domain 2"/>
    <property type="match status" value="1"/>
</dbReference>
<dbReference type="InterPro" id="IPR058924">
    <property type="entry name" value="AGPR_dimerisation_dom"/>
</dbReference>
<evidence type="ECO:0000256" key="3">
    <source>
        <dbReference type="ARBA" id="ARBA00022857"/>
    </source>
</evidence>
<dbReference type="GO" id="GO:0016620">
    <property type="term" value="F:oxidoreductase activity, acting on the aldehyde or oxo group of donors, NAD or NADP as acceptor"/>
    <property type="evidence" value="ECO:0007669"/>
    <property type="project" value="InterPro"/>
</dbReference>
<dbReference type="Proteomes" id="UP001163823">
    <property type="component" value="Chromosome 13"/>
</dbReference>
<dbReference type="PANTHER" id="PTHR32338">
    <property type="entry name" value="N-ACETYL-GAMMA-GLUTAMYL-PHOSPHATE REDUCTASE, CHLOROPLASTIC-RELATED-RELATED"/>
    <property type="match status" value="1"/>
</dbReference>